<dbReference type="AlphaFoldDB" id="A0A8D5GAA3"/>
<reference evidence="1" key="1">
    <citation type="journal article" date="2021" name="Arch. Microbiol.">
        <title>Methyloradius palustris gen. nov., sp. nov., a methanol-oxidizing bacterium isolated from snow.</title>
        <authorList>
            <person name="Miyadera T."/>
            <person name="Kojima H."/>
            <person name="Fukui M."/>
        </authorList>
    </citation>
    <scope>NUCLEOTIDE SEQUENCE</scope>
    <source>
        <strain evidence="1">Zm11</strain>
    </source>
</reference>
<dbReference type="Proteomes" id="UP000826722">
    <property type="component" value="Chromosome"/>
</dbReference>
<evidence type="ECO:0000313" key="2">
    <source>
        <dbReference type="Proteomes" id="UP000826722"/>
    </source>
</evidence>
<organism evidence="1 2">
    <name type="scientific">Methyloradius palustris</name>
    <dbReference type="NCBI Taxonomy" id="2778876"/>
    <lineage>
        <taxon>Bacteria</taxon>
        <taxon>Pseudomonadati</taxon>
        <taxon>Pseudomonadota</taxon>
        <taxon>Betaproteobacteria</taxon>
        <taxon>Nitrosomonadales</taxon>
        <taxon>Methylophilaceae</taxon>
        <taxon>Methyloradius</taxon>
    </lineage>
</organism>
<dbReference type="EMBL" id="AP024110">
    <property type="protein sequence ID" value="BCM24541.1"/>
    <property type="molecule type" value="Genomic_DNA"/>
</dbReference>
<keyword evidence="2" id="KW-1185">Reference proteome</keyword>
<accession>A0A8D5GAA3</accession>
<sequence>MATITVKKLADYQFEVSVDSRTSTSHQVTVSEQYAKKLIGNRASVEILIHDSFEFLLASEPNTSILRNFDLSVIAQYFPEYERLIT</sequence>
<gene>
    <name evidence="1" type="ORF">ZMTM_08000</name>
</gene>
<name>A0A8D5GAA3_9PROT</name>
<proteinExistence type="predicted"/>
<evidence type="ECO:0000313" key="1">
    <source>
        <dbReference type="EMBL" id="BCM24541.1"/>
    </source>
</evidence>
<protein>
    <submittedName>
        <fullName evidence="1">Uncharacterized protein</fullName>
    </submittedName>
</protein>
<dbReference type="RefSeq" id="WP_221765062.1">
    <property type="nucleotide sequence ID" value="NZ_AP024110.1"/>
</dbReference>
<dbReference type="KEGG" id="mpau:ZMTM_08000"/>